<dbReference type="AlphaFoldDB" id="G0PAI9"/>
<evidence type="ECO:0000313" key="1">
    <source>
        <dbReference type="EMBL" id="EGT49316.1"/>
    </source>
</evidence>
<dbReference type="Proteomes" id="UP000008068">
    <property type="component" value="Unassembled WGS sequence"/>
</dbReference>
<accession>G0PAI9</accession>
<dbReference type="EMBL" id="GL380179">
    <property type="protein sequence ID" value="EGT49316.1"/>
    <property type="molecule type" value="Genomic_DNA"/>
</dbReference>
<proteinExistence type="predicted"/>
<protein>
    <submittedName>
        <fullName evidence="1">Uncharacterized protein</fullName>
    </submittedName>
</protein>
<name>G0PAI9_CAEBE</name>
<evidence type="ECO:0000313" key="2">
    <source>
        <dbReference type="Proteomes" id="UP000008068"/>
    </source>
</evidence>
<dbReference type="InParanoid" id="G0PAI9"/>
<gene>
    <name evidence="1" type="ORF">CAEBREN_19292</name>
</gene>
<organism evidence="2">
    <name type="scientific">Caenorhabditis brenneri</name>
    <name type="common">Nematode worm</name>
    <dbReference type="NCBI Taxonomy" id="135651"/>
    <lineage>
        <taxon>Eukaryota</taxon>
        <taxon>Metazoa</taxon>
        <taxon>Ecdysozoa</taxon>
        <taxon>Nematoda</taxon>
        <taxon>Chromadorea</taxon>
        <taxon>Rhabditida</taxon>
        <taxon>Rhabditina</taxon>
        <taxon>Rhabditomorpha</taxon>
        <taxon>Rhabditoidea</taxon>
        <taxon>Rhabditidae</taxon>
        <taxon>Peloderinae</taxon>
        <taxon>Caenorhabditis</taxon>
    </lineage>
</organism>
<reference evidence="2" key="1">
    <citation type="submission" date="2011-07" db="EMBL/GenBank/DDBJ databases">
        <authorList>
            <consortium name="Caenorhabditis brenneri Sequencing and Analysis Consortium"/>
            <person name="Wilson R.K."/>
        </authorList>
    </citation>
    <scope>NUCLEOTIDE SEQUENCE [LARGE SCALE GENOMIC DNA]</scope>
    <source>
        <strain evidence="2">PB2801</strain>
    </source>
</reference>
<keyword evidence="2" id="KW-1185">Reference proteome</keyword>
<sequence>MQVFHQITAHPAATPSLGILFSMKLPLKKNHGIGSETTIKYNWSFSSVSDECVEQQLR</sequence>
<dbReference type="HOGENOM" id="CLU_2981043_0_0_1"/>